<keyword evidence="8" id="KW-1185">Reference proteome</keyword>
<evidence type="ECO:0000256" key="1">
    <source>
        <dbReference type="ARBA" id="ARBA00004141"/>
    </source>
</evidence>
<dbReference type="GO" id="GO:0016020">
    <property type="term" value="C:membrane"/>
    <property type="evidence" value="ECO:0007669"/>
    <property type="project" value="UniProtKB-SubCell"/>
</dbReference>
<evidence type="ECO:0000313" key="7">
    <source>
        <dbReference type="EMBL" id="PRY77328.1"/>
    </source>
</evidence>
<sequence>MLRHIHNGTALALLLYTAATAIHADEIPAETALIEAQYDIESDGADRIRVAGQLRTLTQQVAAASCALSSDIDTDEAHEVLTHATEQFDRYIYALRDGDDALHILNPETRRRTLEDISHVYDEWLNMHDAVDAILADAHDTQSALAIDDQNMPLLELTTALAADITGQYAHPYEITAADAMMIEIAGRQRMLTQKMAKDACEVWAGYHAEEAREDLAATVTVFETSLKALRFGMPEAGLQEAPTDKIRDDLDHLLARWDTIKANEQILIDGGELTNDQKTEVFHDLEVELAELDHLLDDYKEYAERTHKR</sequence>
<comment type="caution">
    <text evidence="7">The sequence shown here is derived from an EMBL/GenBank/DDBJ whole genome shotgun (WGS) entry which is preliminary data.</text>
</comment>
<dbReference type="Pfam" id="PF13675">
    <property type="entry name" value="PilJ"/>
    <property type="match status" value="2"/>
</dbReference>
<protein>
    <submittedName>
        <fullName evidence="7">PilJ/NarX-like methyl-accepting chemotaxis transducer</fullName>
    </submittedName>
</protein>
<dbReference type="RefSeq" id="WP_165793369.1">
    <property type="nucleotide sequence ID" value="NZ_PVTP01000006.1"/>
</dbReference>
<keyword evidence="3" id="KW-1133">Transmembrane helix</keyword>
<feature type="domain" description="NarX-like N-terminal" evidence="6">
    <location>
        <begin position="45"/>
        <end position="147"/>
    </location>
</feature>
<dbReference type="Proteomes" id="UP000238007">
    <property type="component" value="Unassembled WGS sequence"/>
</dbReference>
<keyword evidence="2" id="KW-0812">Transmembrane</keyword>
<reference evidence="7 8" key="1">
    <citation type="submission" date="2018-03" db="EMBL/GenBank/DDBJ databases">
        <title>Genomic Encyclopedia of Archaeal and Bacterial Type Strains, Phase II (KMG-II): from individual species to whole genera.</title>
        <authorList>
            <person name="Goeker M."/>
        </authorList>
    </citation>
    <scope>NUCLEOTIDE SEQUENCE [LARGE SCALE GENOMIC DNA]</scope>
    <source>
        <strain evidence="7 8">DSM 101533</strain>
    </source>
</reference>
<gene>
    <name evidence="7" type="ORF">CLV80_106173</name>
</gene>
<evidence type="ECO:0000256" key="2">
    <source>
        <dbReference type="ARBA" id="ARBA00022692"/>
    </source>
</evidence>
<feature type="domain" description="NarX-like N-terminal" evidence="6">
    <location>
        <begin position="178"/>
        <end position="265"/>
    </location>
</feature>
<name>A0A2T0VYM2_9RHOB</name>
<evidence type="ECO:0000256" key="3">
    <source>
        <dbReference type="ARBA" id="ARBA00022989"/>
    </source>
</evidence>
<dbReference type="InterPro" id="IPR029095">
    <property type="entry name" value="NarX-like_N"/>
</dbReference>
<proteinExistence type="predicted"/>
<keyword evidence="4" id="KW-0472">Membrane</keyword>
<evidence type="ECO:0000313" key="8">
    <source>
        <dbReference type="Proteomes" id="UP000238007"/>
    </source>
</evidence>
<evidence type="ECO:0000256" key="4">
    <source>
        <dbReference type="ARBA" id="ARBA00023136"/>
    </source>
</evidence>
<dbReference type="AlphaFoldDB" id="A0A2T0VYM2"/>
<dbReference type="EMBL" id="PVTP01000006">
    <property type="protein sequence ID" value="PRY77328.1"/>
    <property type="molecule type" value="Genomic_DNA"/>
</dbReference>
<comment type="subcellular location">
    <subcellularLocation>
        <location evidence="1">Membrane</location>
        <topology evidence="1">Multi-pass membrane protein</topology>
    </subcellularLocation>
</comment>
<keyword evidence="5" id="KW-0732">Signal</keyword>
<evidence type="ECO:0000256" key="5">
    <source>
        <dbReference type="SAM" id="SignalP"/>
    </source>
</evidence>
<feature type="signal peptide" evidence="5">
    <location>
        <begin position="1"/>
        <end position="24"/>
    </location>
</feature>
<feature type="chain" id="PRO_5015529438" evidence="5">
    <location>
        <begin position="25"/>
        <end position="310"/>
    </location>
</feature>
<accession>A0A2T0VYM2</accession>
<evidence type="ECO:0000259" key="6">
    <source>
        <dbReference type="Pfam" id="PF13675"/>
    </source>
</evidence>
<organism evidence="7 8">
    <name type="scientific">Yoonia maritima</name>
    <dbReference type="NCBI Taxonomy" id="1435347"/>
    <lineage>
        <taxon>Bacteria</taxon>
        <taxon>Pseudomonadati</taxon>
        <taxon>Pseudomonadota</taxon>
        <taxon>Alphaproteobacteria</taxon>
        <taxon>Rhodobacterales</taxon>
        <taxon>Paracoccaceae</taxon>
        <taxon>Yoonia</taxon>
    </lineage>
</organism>